<evidence type="ECO:0000313" key="3">
    <source>
        <dbReference type="Proteomes" id="UP000240564"/>
    </source>
</evidence>
<gene>
    <name evidence="2" type="ORF">PsPhBjorn_gp10</name>
</gene>
<reference evidence="2 3" key="1">
    <citation type="submission" date="2018-01" db="EMBL/GenBank/DDBJ databases">
        <title>Pseudomonas phages infecting Pseudomonas sp. isolated from Prunus avium.</title>
        <authorList>
            <person name="Colberg O."/>
            <person name="Byth Carstens A."/>
        </authorList>
    </citation>
    <scope>NUCLEOTIDE SEQUENCE [LARGE SCALE GENOMIC DNA]</scope>
</reference>
<evidence type="ECO:0000256" key="1">
    <source>
        <dbReference type="SAM" id="Phobius"/>
    </source>
</evidence>
<proteinExistence type="predicted"/>
<dbReference type="Proteomes" id="UP000240564">
    <property type="component" value="Segment"/>
</dbReference>
<keyword evidence="1" id="KW-0472">Membrane</keyword>
<keyword evidence="3" id="KW-1185">Reference proteome</keyword>
<sequence length="72" mass="8159">MAKVKRTNNQIAWIWMKWMVIVLVIIAVIVMFTCWSVTALNPGDWHPMARFGALAGWVIVSAFCAGFELCDE</sequence>
<feature type="transmembrane region" description="Helical" evidence="1">
    <location>
        <begin position="12"/>
        <end position="38"/>
    </location>
</feature>
<organism evidence="2 3">
    <name type="scientific">Pseudomonas phage Bjorn</name>
    <dbReference type="NCBI Taxonomy" id="2079288"/>
    <lineage>
        <taxon>Viruses</taxon>
        <taxon>Duplodnaviria</taxon>
        <taxon>Heunggongvirae</taxon>
        <taxon>Uroviricota</taxon>
        <taxon>Caudoviricetes</taxon>
        <taxon>Bjornvirus</taxon>
        <taxon>Bjornvirus bjorn</taxon>
    </lineage>
</organism>
<name>A0A2K9VHG5_9CAUD</name>
<keyword evidence="1" id="KW-0812">Transmembrane</keyword>
<evidence type="ECO:0000313" key="2">
    <source>
        <dbReference type="EMBL" id="AUV61806.1"/>
    </source>
</evidence>
<dbReference type="EMBL" id="MG775259">
    <property type="protein sequence ID" value="AUV61806.1"/>
    <property type="molecule type" value="Genomic_DNA"/>
</dbReference>
<accession>A0A2K9VHG5</accession>
<feature type="transmembrane region" description="Helical" evidence="1">
    <location>
        <begin position="50"/>
        <end position="70"/>
    </location>
</feature>
<keyword evidence="1" id="KW-1133">Transmembrane helix</keyword>
<protein>
    <submittedName>
        <fullName evidence="2">Uncharacterized protein</fullName>
    </submittedName>
</protein>